<organism evidence="1 2">
    <name type="scientific">Catenaria anguillulae PL171</name>
    <dbReference type="NCBI Taxonomy" id="765915"/>
    <lineage>
        <taxon>Eukaryota</taxon>
        <taxon>Fungi</taxon>
        <taxon>Fungi incertae sedis</taxon>
        <taxon>Blastocladiomycota</taxon>
        <taxon>Blastocladiomycetes</taxon>
        <taxon>Blastocladiales</taxon>
        <taxon>Catenariaceae</taxon>
        <taxon>Catenaria</taxon>
    </lineage>
</organism>
<name>A0A1Y2I119_9FUNG</name>
<comment type="caution">
    <text evidence="1">The sequence shown here is derived from an EMBL/GenBank/DDBJ whole genome shotgun (WGS) entry which is preliminary data.</text>
</comment>
<protein>
    <submittedName>
        <fullName evidence="1">Uncharacterized protein</fullName>
    </submittedName>
</protein>
<dbReference type="EMBL" id="MCFL01000003">
    <property type="protein sequence ID" value="ORZ40545.1"/>
    <property type="molecule type" value="Genomic_DNA"/>
</dbReference>
<dbReference type="AlphaFoldDB" id="A0A1Y2I119"/>
<evidence type="ECO:0000313" key="2">
    <source>
        <dbReference type="Proteomes" id="UP000193411"/>
    </source>
</evidence>
<dbReference type="Proteomes" id="UP000193411">
    <property type="component" value="Unassembled WGS sequence"/>
</dbReference>
<proteinExistence type="predicted"/>
<feature type="non-terminal residue" evidence="1">
    <location>
        <position position="85"/>
    </location>
</feature>
<reference evidence="1 2" key="1">
    <citation type="submission" date="2016-07" db="EMBL/GenBank/DDBJ databases">
        <title>Pervasive Adenine N6-methylation of Active Genes in Fungi.</title>
        <authorList>
            <consortium name="DOE Joint Genome Institute"/>
            <person name="Mondo S.J."/>
            <person name="Dannebaum R.O."/>
            <person name="Kuo R.C."/>
            <person name="Labutti K."/>
            <person name="Haridas S."/>
            <person name="Kuo A."/>
            <person name="Salamov A."/>
            <person name="Ahrendt S.R."/>
            <person name="Lipzen A."/>
            <person name="Sullivan W."/>
            <person name="Andreopoulos W.B."/>
            <person name="Clum A."/>
            <person name="Lindquist E."/>
            <person name="Daum C."/>
            <person name="Ramamoorthy G.K."/>
            <person name="Gryganskyi A."/>
            <person name="Culley D."/>
            <person name="Magnuson J.K."/>
            <person name="James T.Y."/>
            <person name="O'Malley M.A."/>
            <person name="Stajich J.E."/>
            <person name="Spatafora J.W."/>
            <person name="Visel A."/>
            <person name="Grigoriev I.V."/>
        </authorList>
    </citation>
    <scope>NUCLEOTIDE SEQUENCE [LARGE SCALE GENOMIC DNA]</scope>
    <source>
        <strain evidence="1 2">PL171</strain>
    </source>
</reference>
<keyword evidence="2" id="KW-1185">Reference proteome</keyword>
<evidence type="ECO:0000313" key="1">
    <source>
        <dbReference type="EMBL" id="ORZ40545.1"/>
    </source>
</evidence>
<accession>A0A1Y2I119</accession>
<sequence>MLSFLSSDVVEPLPISPFSTLHISESTFCVFILLCTAPHPAFNPLSFNAALSHHVHVFALNLLLLPPCCLALTDMPSRSRIDRFC</sequence>
<gene>
    <name evidence="1" type="ORF">BCR44DRAFT_1425276</name>
</gene>